<dbReference type="InterPro" id="IPR010037">
    <property type="entry name" value="FkbH_domain"/>
</dbReference>
<proteinExistence type="predicted"/>
<protein>
    <submittedName>
        <fullName evidence="1">HAD-IIIC family phosphatase</fullName>
    </submittedName>
</protein>
<dbReference type="InterPro" id="IPR023214">
    <property type="entry name" value="HAD_sf"/>
</dbReference>
<reference evidence="1" key="2">
    <citation type="submission" date="2021-04" db="EMBL/GenBank/DDBJ databases">
        <authorList>
            <person name="Gilroy R."/>
        </authorList>
    </citation>
    <scope>NUCLEOTIDE SEQUENCE</scope>
    <source>
        <strain evidence="1">CHK195-6426</strain>
    </source>
</reference>
<dbReference type="Gene3D" id="3.40.50.1000">
    <property type="entry name" value="HAD superfamily/HAD-like"/>
    <property type="match status" value="1"/>
</dbReference>
<evidence type="ECO:0000313" key="2">
    <source>
        <dbReference type="Proteomes" id="UP000824265"/>
    </source>
</evidence>
<dbReference type="InterPro" id="IPR010033">
    <property type="entry name" value="HAD_SF_ppase_IIIC"/>
</dbReference>
<accession>A0A9D1R7V7</accession>
<gene>
    <name evidence="1" type="ORF">H9742_13240</name>
</gene>
<sequence length="552" mass="64000">MEEQKIAILSNVNMNFVIRMLQSKVPVYEAEGYGNELGILMNPQSSYYVYDPAVTFLILDLAELVEHRLNIEEANVLVRNWFSSFSAAMDSGMIYYISDVYLWCAETEVLFDPGRKQALEQVWQTHLEELVKRCDNVRIFPYRHMIEVMGEENAFSWKMWYLGKLPLTAGAQERLCSLILEKLRVERRTPKKVLALDLDNTLWGGLAGEAEHTPILLSDDHSGLAYKNLQRVILQMQKQGVLLVLVSKNNEEDAERILAGHSHMVLRPDSFAAKRINWRPKHENLQEIAQELNLGLDSFVFWDDNPAERRLVQEMLPEVVVPDFPQRPEELASAMTAIYREYFEKPVVTMEDLHKTRQYAENAKRSLMREQAASFEGYLKQLKMVMTRVDPHENLERLTQLFNKTNQFNLTTNRYGPQQLGEMLKDSRKRIYLYQVRDCFGDNGIVSAIIVDTSEEVPVVTDFVMSCRVMGRNLEDAIIEDVEQELFASGWNRLRGIYIPTAKNRPVAQLYPRLGYREISGDDSKENAWRVYETQLPSEAKRAYYVEKENNA</sequence>
<dbReference type="NCBIfam" id="TIGR01681">
    <property type="entry name" value="HAD-SF-IIIC"/>
    <property type="match status" value="1"/>
</dbReference>
<comment type="caution">
    <text evidence="1">The sequence shown here is derived from an EMBL/GenBank/DDBJ whole genome shotgun (WGS) entry which is preliminary data.</text>
</comment>
<dbReference type="SUPFAM" id="SSF56784">
    <property type="entry name" value="HAD-like"/>
    <property type="match status" value="1"/>
</dbReference>
<name>A0A9D1R7V7_9FIRM</name>
<evidence type="ECO:0000313" key="1">
    <source>
        <dbReference type="EMBL" id="HIW82460.1"/>
    </source>
</evidence>
<dbReference type="NCBIfam" id="TIGR01686">
    <property type="entry name" value="FkbH"/>
    <property type="match status" value="1"/>
</dbReference>
<dbReference type="AlphaFoldDB" id="A0A9D1R7V7"/>
<dbReference type="InterPro" id="IPR036412">
    <property type="entry name" value="HAD-like_sf"/>
</dbReference>
<organism evidence="1 2">
    <name type="scientific">Candidatus Acetatifactor stercoripullorum</name>
    <dbReference type="NCBI Taxonomy" id="2838414"/>
    <lineage>
        <taxon>Bacteria</taxon>
        <taxon>Bacillati</taxon>
        <taxon>Bacillota</taxon>
        <taxon>Clostridia</taxon>
        <taxon>Lachnospirales</taxon>
        <taxon>Lachnospiraceae</taxon>
        <taxon>Acetatifactor</taxon>
    </lineage>
</organism>
<reference evidence="1" key="1">
    <citation type="journal article" date="2021" name="PeerJ">
        <title>Extensive microbial diversity within the chicken gut microbiome revealed by metagenomics and culture.</title>
        <authorList>
            <person name="Gilroy R."/>
            <person name="Ravi A."/>
            <person name="Getino M."/>
            <person name="Pursley I."/>
            <person name="Horton D.L."/>
            <person name="Alikhan N.F."/>
            <person name="Baker D."/>
            <person name="Gharbi K."/>
            <person name="Hall N."/>
            <person name="Watson M."/>
            <person name="Adriaenssens E.M."/>
            <person name="Foster-Nyarko E."/>
            <person name="Jarju S."/>
            <person name="Secka A."/>
            <person name="Antonio M."/>
            <person name="Oren A."/>
            <person name="Chaudhuri R.R."/>
            <person name="La Ragione R."/>
            <person name="Hildebrand F."/>
            <person name="Pallen M.J."/>
        </authorList>
    </citation>
    <scope>NUCLEOTIDE SEQUENCE</scope>
    <source>
        <strain evidence="1">CHK195-6426</strain>
    </source>
</reference>
<dbReference type="InterPro" id="IPR036514">
    <property type="entry name" value="SGNH_hydro_sf"/>
</dbReference>
<dbReference type="EMBL" id="DXGH01000072">
    <property type="protein sequence ID" value="HIW82460.1"/>
    <property type="molecule type" value="Genomic_DNA"/>
</dbReference>
<dbReference type="Gene3D" id="3.40.50.1110">
    <property type="entry name" value="SGNH hydrolase"/>
    <property type="match status" value="1"/>
</dbReference>
<dbReference type="Proteomes" id="UP000824265">
    <property type="component" value="Unassembled WGS sequence"/>
</dbReference>